<organism evidence="3">
    <name type="scientific">uncultured Caudovirales phage</name>
    <dbReference type="NCBI Taxonomy" id="2100421"/>
    <lineage>
        <taxon>Viruses</taxon>
        <taxon>Duplodnaviria</taxon>
        <taxon>Heunggongvirae</taxon>
        <taxon>Uroviricota</taxon>
        <taxon>Caudoviricetes</taxon>
        <taxon>Peduoviridae</taxon>
        <taxon>Maltschvirus</taxon>
        <taxon>Maltschvirus maltsch</taxon>
    </lineage>
</organism>
<evidence type="ECO:0000256" key="1">
    <source>
        <dbReference type="SAM" id="MobiDB-lite"/>
    </source>
</evidence>
<evidence type="ECO:0000259" key="2">
    <source>
        <dbReference type="Pfam" id="PF21821"/>
    </source>
</evidence>
<gene>
    <name evidence="3" type="ORF">UFOVP150_12</name>
</gene>
<name>A0A6J7WDF9_9CAUD</name>
<sequence>MPTIPFPRVPMVAGVPIIPRNSLSTVSNPVVSLLTGAIWQAVQTDGQWGIFDSYGKSLVDTGLSGASGIVLSSIGMQPVLSTVGVQYGKETRVSDFPVEQGSFASYNKVETPAEPTVTMSFDGSEDKRANFLNVLDAACKSTALYSVVTPEVKYIGYTITRYSYQRYASHGATLLIVDIALREIRQVSAKFTSTENAKSDNAKPAASNGIVQPVSASGSF</sequence>
<proteinExistence type="predicted"/>
<protein>
    <recommendedName>
        <fullName evidence="2">Dit-like phage tail protein N-terminal domain-containing protein</fullName>
    </recommendedName>
</protein>
<dbReference type="EMBL" id="LR798199">
    <property type="protein sequence ID" value="CAB5155508.1"/>
    <property type="molecule type" value="Genomic_DNA"/>
</dbReference>
<feature type="domain" description="Dit-like phage tail protein N-terminal" evidence="2">
    <location>
        <begin position="83"/>
        <end position="194"/>
    </location>
</feature>
<evidence type="ECO:0000313" key="3">
    <source>
        <dbReference type="EMBL" id="CAB5155508.1"/>
    </source>
</evidence>
<reference evidence="3" key="1">
    <citation type="submission" date="2020-05" db="EMBL/GenBank/DDBJ databases">
        <authorList>
            <person name="Chiriac C."/>
            <person name="Salcher M."/>
            <person name="Ghai R."/>
            <person name="Kavagutti S V."/>
        </authorList>
    </citation>
    <scope>NUCLEOTIDE SEQUENCE</scope>
</reference>
<feature type="region of interest" description="Disordered" evidence="1">
    <location>
        <begin position="192"/>
        <end position="220"/>
    </location>
</feature>
<accession>A0A6J7WDF9</accession>
<dbReference type="Pfam" id="PF21821">
    <property type="entry name" value="Dit_like"/>
    <property type="match status" value="1"/>
</dbReference>
<dbReference type="InterPro" id="IPR048494">
    <property type="entry name" value="Dit-like_N"/>
</dbReference>